<accession>A0A5D4KH29</accession>
<comment type="caution">
    <text evidence="2">The sequence shown here is derived from an EMBL/GenBank/DDBJ whole genome shotgun (WGS) entry which is preliminary data.</text>
</comment>
<dbReference type="AlphaFoldDB" id="A0A5D4KH29"/>
<feature type="compositionally biased region" description="Polar residues" evidence="1">
    <location>
        <begin position="164"/>
        <end position="184"/>
    </location>
</feature>
<evidence type="ECO:0000313" key="3">
    <source>
        <dbReference type="Proteomes" id="UP000323317"/>
    </source>
</evidence>
<name>A0A5D4KH29_9BACI</name>
<reference evidence="2 3" key="1">
    <citation type="submission" date="2019-08" db="EMBL/GenBank/DDBJ databases">
        <title>Bacillus genomes from the desert of Cuatro Cienegas, Coahuila.</title>
        <authorList>
            <person name="Olmedo-Alvarez G."/>
        </authorList>
    </citation>
    <scope>NUCLEOTIDE SEQUENCE [LARGE SCALE GENOMIC DNA]</scope>
    <source>
        <strain evidence="2 3">CH40_1T</strain>
    </source>
</reference>
<dbReference type="EMBL" id="VTEH01000006">
    <property type="protein sequence ID" value="TYR75563.1"/>
    <property type="molecule type" value="Genomic_DNA"/>
</dbReference>
<dbReference type="Proteomes" id="UP000323317">
    <property type="component" value="Unassembled WGS sequence"/>
</dbReference>
<protein>
    <submittedName>
        <fullName evidence="2">Uncharacterized protein</fullName>
    </submittedName>
</protein>
<proteinExistence type="predicted"/>
<evidence type="ECO:0000313" key="2">
    <source>
        <dbReference type="EMBL" id="TYR75563.1"/>
    </source>
</evidence>
<gene>
    <name evidence="2" type="ORF">FZC79_10355</name>
</gene>
<dbReference type="RefSeq" id="WP_148946740.1">
    <property type="nucleotide sequence ID" value="NZ_VTEH01000006.1"/>
</dbReference>
<evidence type="ECO:0000256" key="1">
    <source>
        <dbReference type="SAM" id="MobiDB-lite"/>
    </source>
</evidence>
<sequence>MNRTDTIHRLERLVMHLDAKCEGCETCDEIRRLRDRLENNNANNPKVQRILAKGRDMTKSDIEYLISKDVERNYIRKTLKMHNNEFIEMMVGWGFSKKRGDSEMAKLKEFTVEEYQNLKAQGLSDSKIAKRKGVTPPSIAQWKKDNGQVKDGAFGRPKLKAVSGDSTPTETKNPPQEKQQPNNELQELVGTLKRKLEVREMALKQKEEELELLKENTVPLSKYTELKTNYQESETDRIMNFERYQEVNEKYHHEHSLVINFDRELQNTQEQLRKVRDYNARCTKENEHLKALLVMYMGEGKE</sequence>
<organism evidence="2 3">
    <name type="scientific">Rossellomorea vietnamensis</name>
    <dbReference type="NCBI Taxonomy" id="218284"/>
    <lineage>
        <taxon>Bacteria</taxon>
        <taxon>Bacillati</taxon>
        <taxon>Bacillota</taxon>
        <taxon>Bacilli</taxon>
        <taxon>Bacillales</taxon>
        <taxon>Bacillaceae</taxon>
        <taxon>Rossellomorea</taxon>
    </lineage>
</organism>
<feature type="region of interest" description="Disordered" evidence="1">
    <location>
        <begin position="128"/>
        <end position="184"/>
    </location>
</feature>